<reference evidence="2" key="1">
    <citation type="submission" date="2019-09" db="EMBL/GenBank/DDBJ databases">
        <title>Characterisation of the sponge microbiome using genome-centric metagenomics.</title>
        <authorList>
            <person name="Engelberts J.P."/>
            <person name="Robbins S.J."/>
            <person name="De Goeij J.M."/>
            <person name="Aranda M."/>
            <person name="Bell S.C."/>
            <person name="Webster N.S."/>
        </authorList>
    </citation>
    <scope>NUCLEOTIDE SEQUENCE</scope>
    <source>
        <strain evidence="2">SB0662_bin_9</strain>
    </source>
</reference>
<sequence length="235" mass="25830">MWDDERKQGLRGQVRQVGPPRGVAVSQAVQIGWKYIHVAVVLDPMTGRLWWAWRANMKDAEMARIRGTWARKPDIDAGSGMEPAATRARTGRRWTHPRRCSHPVLPNQTQWNASSESCAGPSKAASDPAGQAGRAGAHPEGVAADPKRVRQLCGRDWIRDALEALTATRSHSGLVSHGEDLAVGELRGGAPTVEDGDSRDPDFNAIFRNWNAFRMSIQEWSGLSEAAMTNYQSVL</sequence>
<feature type="region of interest" description="Disordered" evidence="1">
    <location>
        <begin position="76"/>
        <end position="143"/>
    </location>
</feature>
<feature type="compositionally biased region" description="Basic residues" evidence="1">
    <location>
        <begin position="89"/>
        <end position="101"/>
    </location>
</feature>
<gene>
    <name evidence="2" type="ORF">F4Y08_12680</name>
</gene>
<name>A0A6B1DX02_9CHLR</name>
<proteinExistence type="predicted"/>
<accession>A0A6B1DX02</accession>
<dbReference type="EMBL" id="VXPY01000089">
    <property type="protein sequence ID" value="MYD91172.1"/>
    <property type="molecule type" value="Genomic_DNA"/>
</dbReference>
<evidence type="ECO:0000256" key="1">
    <source>
        <dbReference type="SAM" id="MobiDB-lite"/>
    </source>
</evidence>
<dbReference type="AlphaFoldDB" id="A0A6B1DX02"/>
<evidence type="ECO:0000313" key="2">
    <source>
        <dbReference type="EMBL" id="MYD91172.1"/>
    </source>
</evidence>
<organism evidence="2">
    <name type="scientific">Caldilineaceae bacterium SB0662_bin_9</name>
    <dbReference type="NCBI Taxonomy" id="2605258"/>
    <lineage>
        <taxon>Bacteria</taxon>
        <taxon>Bacillati</taxon>
        <taxon>Chloroflexota</taxon>
        <taxon>Caldilineae</taxon>
        <taxon>Caldilineales</taxon>
        <taxon>Caldilineaceae</taxon>
    </lineage>
</organism>
<evidence type="ECO:0008006" key="3">
    <source>
        <dbReference type="Google" id="ProtNLM"/>
    </source>
</evidence>
<protein>
    <recommendedName>
        <fullName evidence="3">Transposase</fullName>
    </recommendedName>
</protein>
<comment type="caution">
    <text evidence="2">The sequence shown here is derived from an EMBL/GenBank/DDBJ whole genome shotgun (WGS) entry which is preliminary data.</text>
</comment>
<feature type="compositionally biased region" description="Polar residues" evidence="1">
    <location>
        <begin position="106"/>
        <end position="117"/>
    </location>
</feature>